<dbReference type="Proteomes" id="UP000184330">
    <property type="component" value="Unassembled WGS sequence"/>
</dbReference>
<organism evidence="2 3">
    <name type="scientific">Phialocephala subalpina</name>
    <dbReference type="NCBI Taxonomy" id="576137"/>
    <lineage>
        <taxon>Eukaryota</taxon>
        <taxon>Fungi</taxon>
        <taxon>Dikarya</taxon>
        <taxon>Ascomycota</taxon>
        <taxon>Pezizomycotina</taxon>
        <taxon>Leotiomycetes</taxon>
        <taxon>Helotiales</taxon>
        <taxon>Mollisiaceae</taxon>
        <taxon>Phialocephala</taxon>
        <taxon>Phialocephala fortinii species complex</taxon>
    </lineage>
</organism>
<dbReference type="AlphaFoldDB" id="A0A1L7X4K5"/>
<proteinExistence type="predicted"/>
<name>A0A1L7X4K5_9HELO</name>
<evidence type="ECO:0000313" key="2">
    <source>
        <dbReference type="EMBL" id="CZR59949.1"/>
    </source>
</evidence>
<accession>A0A1L7X4K5</accession>
<dbReference type="PANTHER" id="PTHR24148:SF73">
    <property type="entry name" value="HET DOMAIN PROTEIN (AFU_ORTHOLOGUE AFUA_8G01020)"/>
    <property type="match status" value="1"/>
</dbReference>
<protein>
    <recommendedName>
        <fullName evidence="1">Heterokaryon incompatibility domain-containing protein</fullName>
    </recommendedName>
</protein>
<dbReference type="STRING" id="576137.A0A1L7X4K5"/>
<dbReference type="Pfam" id="PF06985">
    <property type="entry name" value="HET"/>
    <property type="match status" value="1"/>
</dbReference>
<dbReference type="PANTHER" id="PTHR24148">
    <property type="entry name" value="ANKYRIN REPEAT DOMAIN-CONTAINING PROTEIN 39 HOMOLOG-RELATED"/>
    <property type="match status" value="1"/>
</dbReference>
<evidence type="ECO:0000259" key="1">
    <source>
        <dbReference type="Pfam" id="PF06985"/>
    </source>
</evidence>
<feature type="domain" description="Heterokaryon incompatibility" evidence="1">
    <location>
        <begin position="48"/>
        <end position="197"/>
    </location>
</feature>
<sequence>MKVILGILRQETLPDSRDIRLLQILPGKAEEQIVCELLVVSLNDELYYEALSYTWGMLVMEKRIIVNGSTFLVTSNLELALRHLRDPARSRVIWADLICINQQDEDEKSSQVRLMGDIYRRASRCLVWLGNFQDQGLSESDAMQTFEIVRALSKSRHFNELVCFDEKSVTQVEARRFVGLKLLLSNAWWQRIWTVQEVVLPKRSLVVWGTQRLPFHILTDATKSVVDHRGSCCCEFHATFSDALKTILVTFTSSVGGIKAVHDPNVLPTIPLRDLLWRFRYRQASNPKDKVFGLLGMIKDFKNALRLDLDYAMTLTEIYTEVGLEILREDCSFTFVNYSLISLVGHRGEPTNIENLPSWTTDWSVAAPSKARYWCHRFRYDWFSCDGGRKMNLTIDKKSSSLCLEGILVDTITKIGAPLVRDDTTEAYDAEDLCSDAQELCCVLREWLRLCPTALSHKTCIEDPVKDWEHQMSLIVPEWSNTRGRGNISTFSNVDEKYVTGETHVDAFWHAMLGGLILHPDGGQPLRKCCRSDYALLAAMLDTETWTNSPGLNLSLQQWLKDQTFFMTRQGYIGTGPGTVRNGDQVWILFGSNVPFILRGITAQNRAGKDKLNEDLSEVQDFVKIGDCYVHGIMQGEILRDPTNRSRRINLF</sequence>
<dbReference type="EMBL" id="FJOG01000015">
    <property type="protein sequence ID" value="CZR59949.1"/>
    <property type="molecule type" value="Genomic_DNA"/>
</dbReference>
<gene>
    <name evidence="2" type="ORF">PAC_09844</name>
</gene>
<keyword evidence="3" id="KW-1185">Reference proteome</keyword>
<dbReference type="InterPro" id="IPR052895">
    <property type="entry name" value="HetReg/Transcr_Mod"/>
</dbReference>
<dbReference type="OrthoDB" id="2157530at2759"/>
<evidence type="ECO:0000313" key="3">
    <source>
        <dbReference type="Proteomes" id="UP000184330"/>
    </source>
</evidence>
<reference evidence="2 3" key="1">
    <citation type="submission" date="2016-03" db="EMBL/GenBank/DDBJ databases">
        <authorList>
            <person name="Ploux O."/>
        </authorList>
    </citation>
    <scope>NUCLEOTIDE SEQUENCE [LARGE SCALE GENOMIC DNA]</scope>
    <source>
        <strain evidence="2 3">UAMH 11012</strain>
    </source>
</reference>
<dbReference type="Pfam" id="PF26639">
    <property type="entry name" value="Het-6_barrel"/>
    <property type="match status" value="1"/>
</dbReference>
<dbReference type="InterPro" id="IPR010730">
    <property type="entry name" value="HET"/>
</dbReference>